<feature type="coiled-coil region" evidence="1">
    <location>
        <begin position="35"/>
        <end position="62"/>
    </location>
</feature>
<dbReference type="Gene3D" id="3.40.390.70">
    <property type="match status" value="1"/>
</dbReference>
<reference evidence="2 3" key="1">
    <citation type="journal article" date="2016" name="Nat. Commun.">
        <title>Thousands of microbial genomes shed light on interconnected biogeochemical processes in an aquifer system.</title>
        <authorList>
            <person name="Anantharaman K."/>
            <person name="Brown C.T."/>
            <person name="Hug L.A."/>
            <person name="Sharon I."/>
            <person name="Castelle C.J."/>
            <person name="Probst A.J."/>
            <person name="Thomas B.C."/>
            <person name="Singh A."/>
            <person name="Wilkins M.J."/>
            <person name="Karaoz U."/>
            <person name="Brodie E.L."/>
            <person name="Williams K.H."/>
            <person name="Hubbard S.S."/>
            <person name="Banfield J.F."/>
        </authorList>
    </citation>
    <scope>NUCLEOTIDE SEQUENCE [LARGE SCALE GENOMIC DNA]</scope>
</reference>
<dbReference type="Proteomes" id="UP000177325">
    <property type="component" value="Unassembled WGS sequence"/>
</dbReference>
<accession>A0A1F6FFB9</accession>
<dbReference type="AlphaFoldDB" id="A0A1F6FFB9"/>
<proteinExistence type="predicted"/>
<evidence type="ECO:0000313" key="3">
    <source>
        <dbReference type="Proteomes" id="UP000177325"/>
    </source>
</evidence>
<gene>
    <name evidence="2" type="ORF">A3G90_00415</name>
</gene>
<evidence type="ECO:0000313" key="2">
    <source>
        <dbReference type="EMBL" id="OGG84544.1"/>
    </source>
</evidence>
<evidence type="ECO:0000256" key="1">
    <source>
        <dbReference type="SAM" id="Coils"/>
    </source>
</evidence>
<dbReference type="EMBL" id="MFMM01000001">
    <property type="protein sequence ID" value="OGG84544.1"/>
    <property type="molecule type" value="Genomic_DNA"/>
</dbReference>
<protein>
    <submittedName>
        <fullName evidence="2">Uncharacterized protein</fullName>
    </submittedName>
</protein>
<keyword evidence="1" id="KW-0175">Coiled coil</keyword>
<sequence length="294" mass="33828">MTAQKYLVALFLVLTIFGGFGSDAQAASVSEGKIRAELLSQIELLLKEVQRLQAIIAERESAKYTLYTPYTSVYFPLDFETMYLVRDGELYAIGSEDSFENSDVHLFELFKGIVGQEAVDTYVREWRVFENKSNDLGAFVELIAGTEDWIVGVNRESFDINDSSTVKSFANLFVHEYAHVLLFEKADMTAEFKDTFWTTADLKHEAAAKSASDRNRFSVLRQYYEDNKNRFVSDYATMNSDEDMAETFVSFVRESKPTGNTIRDKKILFFYQYKDFVSLRTELRTNLAEQNVLY</sequence>
<name>A0A1F6FFB9_9BACT</name>
<organism evidence="2 3">
    <name type="scientific">Candidatus Kaiserbacteria bacterium RIFCSPLOWO2_12_FULL_45_26</name>
    <dbReference type="NCBI Taxonomy" id="1798525"/>
    <lineage>
        <taxon>Bacteria</taxon>
        <taxon>Candidatus Kaiseribacteriota</taxon>
    </lineage>
</organism>
<comment type="caution">
    <text evidence="2">The sequence shown here is derived from an EMBL/GenBank/DDBJ whole genome shotgun (WGS) entry which is preliminary data.</text>
</comment>